<dbReference type="InterPro" id="IPR031357">
    <property type="entry name" value="Stealth_CR3"/>
</dbReference>
<dbReference type="InterPro" id="IPR018247">
    <property type="entry name" value="EF_Hand_1_Ca_BS"/>
</dbReference>
<comment type="similarity">
    <text evidence="3">Belongs to the stealth family.</text>
</comment>
<sequence>MVIINSLLKLLQRQTYTCLSHRYGLYICFGGLVLMIVSAFQFGEVLVEWSRDQYHVLFDSYRDNIGGKSYQSRLCLPMPIDVVYTWVNGTDIALLKQLKTVREQLEKEQRAIRERLGKNASVTTEVAKQECLLTHCIVAPMLALDPALPANVTVKDLPSLLSPSFSTAKELMLVTQPFPPSTTVSVLIFHSQAEGQLAENLFSTADREAPGLVSMQSLAYLSGFPSTFKDTEQLRAKLPSVITSKIKEFELYSEASIALLHLNGPQDFSDLSQQARKNLTLDGKELTIGPAYLFWDLTAISQSKRDEDVSASRFEDNEELRYSLRSVEKHAPWVRHIFVVTNGQIPSWLNLDNSRITVVAHQDIFQNQSHLPTFSSPAIETHIHRIPGLSQKFIYLNDDVMFGKDVWPDDFYSHSKGQKVYLTWPVPNCAEGCPGSWIKDGYCDKACNNSACDWDGGDCLGEGERTPPNPWQFAGGLGAVSYCNQGCANSWLADKFCDQACNVLACGFDVGDCGKDRFDQMHRVAMRRNQSLYTVPRGELRPYLSFEGVARRVSEATVGEHAVVRHTSVANKWKTLHLLLLPGHNATRVHYNLTCQGDDGDDAPFTLRFSVAVDTRELPPPPPKSNASQPLVEGGGGPAVDGGEDPKPTADPETPLPFPDVPEDRRGPRVRTAAPGETRAAVEVPDVDGAALPEGVRGELRRLEEKLQGGDITLKGYNLTKAALLGPYRAQGDGGARGGNASKVPEELTRGAVGDQPVGDAERVPPSPAGLRVEKGDSPGRPQSTSKLLSTLVGALPKAKAPEPRPEEAGGAGSERAPPSRKLQQYNAPPDPGFLPWERSKGFSVLLQEGERLRRELAYRADGGAVGRRLQDTFADSLRHVNRLLNGQFGFTSRKVPAHMPHMIDRLVMQELQDTFPLDFDRTSEHRVRHSEDMQFAFSYFYFLMSALRQLDVARVFQEIDTDRSGVLSDREIRTLATRVHELPLSLQDLTSLEQMLINCSKTLPSNLTQLDAVSPSQESYYDPSMVRPAQQPGTALSPLGHTLTRRY</sequence>
<proteinExistence type="inferred from homology"/>
<evidence type="ECO:0000256" key="5">
    <source>
        <dbReference type="ARBA" id="ARBA00022692"/>
    </source>
</evidence>
<dbReference type="PANTHER" id="PTHR24045">
    <property type="match status" value="1"/>
</dbReference>
<dbReference type="InterPro" id="IPR041536">
    <property type="entry name" value="GNPTAB_reg"/>
</dbReference>
<evidence type="ECO:0000256" key="12">
    <source>
        <dbReference type="ARBA" id="ARBA00023136"/>
    </source>
</evidence>
<keyword evidence="12 23" id="KW-0472">Membrane</keyword>
<keyword evidence="10 23" id="KW-1133">Transmembrane helix</keyword>
<dbReference type="InterPro" id="IPR031358">
    <property type="entry name" value="Stealth_CR1"/>
</dbReference>
<dbReference type="PROSITE" id="PS50222">
    <property type="entry name" value="EF_HAND_2"/>
    <property type="match status" value="1"/>
</dbReference>
<dbReference type="GeneTree" id="ENSGT00390000006747"/>
<evidence type="ECO:0000256" key="9">
    <source>
        <dbReference type="ARBA" id="ARBA00022968"/>
    </source>
</evidence>
<evidence type="ECO:0000256" key="13">
    <source>
        <dbReference type="ARBA" id="ARBA00023157"/>
    </source>
</evidence>
<evidence type="ECO:0000256" key="21">
    <source>
        <dbReference type="ARBA" id="ARBA00082117"/>
    </source>
</evidence>
<feature type="region of interest" description="Disordered" evidence="22">
    <location>
        <begin position="1020"/>
        <end position="1048"/>
    </location>
</feature>
<keyword evidence="4" id="KW-0808">Transferase</keyword>
<evidence type="ECO:0000256" key="18">
    <source>
        <dbReference type="ARBA" id="ARBA00070893"/>
    </source>
</evidence>
<dbReference type="PROSITE" id="PS51912">
    <property type="entry name" value="DMAP1_BIND"/>
    <property type="match status" value="1"/>
</dbReference>
<evidence type="ECO:0000256" key="7">
    <source>
        <dbReference type="ARBA" id="ARBA00022737"/>
    </source>
</evidence>
<keyword evidence="5 23" id="KW-0812">Transmembrane</keyword>
<dbReference type="PROSITE" id="PS50258">
    <property type="entry name" value="LNR"/>
    <property type="match status" value="1"/>
</dbReference>
<dbReference type="Gene3D" id="3.30.300.320">
    <property type="match status" value="1"/>
</dbReference>
<gene>
    <name evidence="27" type="primary">GNPTAB</name>
</gene>
<dbReference type="InterPro" id="IPR000800">
    <property type="entry name" value="Notch_dom"/>
</dbReference>
<dbReference type="FunFam" id="3.30.300.320:FF:000002">
    <property type="entry name" value="N-acetylglucosamine-1-phosphotransferase subunits alpha/beta isoform X1"/>
    <property type="match status" value="1"/>
</dbReference>
<evidence type="ECO:0000256" key="1">
    <source>
        <dbReference type="ARBA" id="ARBA00004323"/>
    </source>
</evidence>
<keyword evidence="7" id="KW-0677">Repeat</keyword>
<feature type="domain" description="EF-hand" evidence="24">
    <location>
        <begin position="948"/>
        <end position="983"/>
    </location>
</feature>
<reference evidence="27" key="1">
    <citation type="submission" date="2025-08" db="UniProtKB">
        <authorList>
            <consortium name="Ensembl"/>
        </authorList>
    </citation>
    <scope>IDENTIFICATION</scope>
</reference>
<dbReference type="Ensembl" id="ENSGMOT00000035998.1">
    <property type="protein sequence ID" value="ENSGMOP00000023146.1"/>
    <property type="gene ID" value="ENSGMOG00000003643.2"/>
</dbReference>
<dbReference type="Pfam" id="PF06464">
    <property type="entry name" value="DMAP_binding"/>
    <property type="match status" value="1"/>
</dbReference>
<evidence type="ECO:0000256" key="3">
    <source>
        <dbReference type="ARBA" id="ARBA00007583"/>
    </source>
</evidence>
<evidence type="ECO:0000259" key="26">
    <source>
        <dbReference type="PROSITE" id="PS51912"/>
    </source>
</evidence>
<dbReference type="Pfam" id="PF00066">
    <property type="entry name" value="Notch"/>
    <property type="match status" value="2"/>
</dbReference>
<feature type="transmembrane region" description="Helical" evidence="23">
    <location>
        <begin position="23"/>
        <end position="43"/>
    </location>
</feature>
<comment type="catalytic activity">
    <reaction evidence="15">
        <text>N(4)-[alpha-D-mannosyl-(1-&gt;2)-alpha-D-mannosyl-(glycan)]-L-asparaginyl-[protein] + UDP-N-acetyl-alpha-D-glucosamine = N(4)-[6-(N-acetyl-alpha-D-glucosaminyl-1-phospho)-alpha-D-mannosyl-(1-&gt;2)-alpha-D-mannosyl-(glycan)]-L-asparaginyl-[protein] + UMP + H(+)</text>
        <dbReference type="Rhea" id="RHEA:13581"/>
        <dbReference type="Rhea" id="RHEA-COMP:14507"/>
        <dbReference type="Rhea" id="RHEA-COMP:14508"/>
        <dbReference type="ChEBI" id="CHEBI:15378"/>
        <dbReference type="ChEBI" id="CHEBI:57705"/>
        <dbReference type="ChEBI" id="CHEBI:57865"/>
        <dbReference type="ChEBI" id="CHEBI:140357"/>
        <dbReference type="ChEBI" id="CHEBI:140369"/>
        <dbReference type="EC" id="2.7.8.17"/>
    </reaction>
</comment>
<dbReference type="SMART" id="SM00004">
    <property type="entry name" value="NL"/>
    <property type="match status" value="2"/>
</dbReference>
<keyword evidence="28" id="KW-1185">Reference proteome</keyword>
<evidence type="ECO:0000313" key="28">
    <source>
        <dbReference type="Proteomes" id="UP000694546"/>
    </source>
</evidence>
<evidence type="ECO:0000256" key="11">
    <source>
        <dbReference type="ARBA" id="ARBA00023034"/>
    </source>
</evidence>
<dbReference type="CDD" id="cd21600">
    <property type="entry name" value="RRM2_GNPTAB"/>
    <property type="match status" value="1"/>
</dbReference>
<evidence type="ECO:0000256" key="20">
    <source>
        <dbReference type="ARBA" id="ARBA00079995"/>
    </source>
</evidence>
<evidence type="ECO:0000256" key="15">
    <source>
        <dbReference type="ARBA" id="ARBA00050775"/>
    </source>
</evidence>
<dbReference type="GO" id="GO:0046835">
    <property type="term" value="P:carbohydrate phosphorylation"/>
    <property type="evidence" value="ECO:0007669"/>
    <property type="project" value="TreeGrafter"/>
</dbReference>
<evidence type="ECO:0000256" key="22">
    <source>
        <dbReference type="SAM" id="MobiDB-lite"/>
    </source>
</evidence>
<dbReference type="Pfam" id="PF18440">
    <property type="entry name" value="GlcNAc-1_reg"/>
    <property type="match status" value="1"/>
</dbReference>
<dbReference type="SMART" id="SM01137">
    <property type="entry name" value="DMAP_binding"/>
    <property type="match status" value="1"/>
</dbReference>
<evidence type="ECO:0000256" key="23">
    <source>
        <dbReference type="SAM" id="Phobius"/>
    </source>
</evidence>
<evidence type="ECO:0000256" key="10">
    <source>
        <dbReference type="ARBA" id="ARBA00022989"/>
    </source>
</evidence>
<name>A0A8C4ZVD1_GADMO</name>
<dbReference type="SUPFAM" id="SSF90193">
    <property type="entry name" value="Notch domain"/>
    <property type="match status" value="1"/>
</dbReference>
<reference evidence="27" key="2">
    <citation type="submission" date="2025-09" db="UniProtKB">
        <authorList>
            <consortium name="Ensembl"/>
        </authorList>
    </citation>
    <scope>IDENTIFICATION</scope>
</reference>
<feature type="domain" description="LNR" evidence="25">
    <location>
        <begin position="429"/>
        <end position="471"/>
    </location>
</feature>
<dbReference type="EC" id="2.7.8.17" evidence="17"/>
<comment type="subcellular location">
    <subcellularLocation>
        <location evidence="2">Golgi apparatus membrane</location>
        <topology evidence="2">Single-pass type I membrane protein</topology>
    </subcellularLocation>
    <subcellularLocation>
        <location evidence="1">Golgi apparatus membrane</location>
        <topology evidence="1">Single-pass type II membrane protein</topology>
    </subcellularLocation>
</comment>
<dbReference type="InterPro" id="IPR021520">
    <property type="entry name" value="Stealth_CR2"/>
</dbReference>
<dbReference type="InterPro" id="IPR002048">
    <property type="entry name" value="EF_hand_dom"/>
</dbReference>
<dbReference type="PANTHER" id="PTHR24045:SF0">
    <property type="entry name" value="N-ACETYLGLUCOSAMINE-1-PHOSPHOTRANSFERASE SUBUNITS ALPHA_BETA"/>
    <property type="match status" value="1"/>
</dbReference>
<evidence type="ECO:0000256" key="19">
    <source>
        <dbReference type="ARBA" id="ARBA00078196"/>
    </source>
</evidence>
<evidence type="ECO:0000256" key="4">
    <source>
        <dbReference type="ARBA" id="ARBA00022679"/>
    </source>
</evidence>
<evidence type="ECO:0000259" key="25">
    <source>
        <dbReference type="PROSITE" id="PS50258"/>
    </source>
</evidence>
<dbReference type="InterPro" id="IPR047141">
    <property type="entry name" value="Stealth"/>
</dbReference>
<dbReference type="Pfam" id="PF11380">
    <property type="entry name" value="Stealth_CR2"/>
    <property type="match status" value="1"/>
</dbReference>
<evidence type="ECO:0000256" key="14">
    <source>
        <dbReference type="ARBA" id="ARBA00023180"/>
    </source>
</evidence>
<evidence type="ECO:0000256" key="17">
    <source>
        <dbReference type="ARBA" id="ARBA00066709"/>
    </source>
</evidence>
<dbReference type="PROSITE" id="PS00018">
    <property type="entry name" value="EF_HAND_1"/>
    <property type="match status" value="1"/>
</dbReference>
<comment type="function">
    <text evidence="16">Catalyzes the formation of mannose 6-phosphate (M6P) markers on high mannose type oligosaccharides in the Golgi apparatus. M6P residues are required to bind to the M6P receptors (MPR), which mediate the vesicular transport of lysosomal enzymes to the endosomal/prelysosomal compartment.</text>
</comment>
<dbReference type="GO" id="GO:0016256">
    <property type="term" value="P:N-glycan processing to lysosome"/>
    <property type="evidence" value="ECO:0007669"/>
    <property type="project" value="TreeGrafter"/>
</dbReference>
<feature type="region of interest" description="Disordered" evidence="22">
    <location>
        <begin position="731"/>
        <end position="834"/>
    </location>
</feature>
<evidence type="ECO:0000256" key="16">
    <source>
        <dbReference type="ARBA" id="ARBA00057240"/>
    </source>
</evidence>
<organism evidence="27 28">
    <name type="scientific">Gadus morhua</name>
    <name type="common">Atlantic cod</name>
    <dbReference type="NCBI Taxonomy" id="8049"/>
    <lineage>
        <taxon>Eukaryota</taxon>
        <taxon>Metazoa</taxon>
        <taxon>Chordata</taxon>
        <taxon>Craniata</taxon>
        <taxon>Vertebrata</taxon>
        <taxon>Euteleostomi</taxon>
        <taxon>Actinopterygii</taxon>
        <taxon>Neopterygii</taxon>
        <taxon>Teleostei</taxon>
        <taxon>Neoteleostei</taxon>
        <taxon>Acanthomorphata</taxon>
        <taxon>Zeiogadaria</taxon>
        <taxon>Gadariae</taxon>
        <taxon>Gadiformes</taxon>
        <taxon>Gadoidei</taxon>
        <taxon>Gadidae</taxon>
        <taxon>Gadus</taxon>
    </lineage>
</organism>
<dbReference type="AlphaFoldDB" id="A0A8C4ZVD1"/>
<evidence type="ECO:0000256" key="8">
    <source>
        <dbReference type="ARBA" id="ARBA00022837"/>
    </source>
</evidence>
<dbReference type="InterPro" id="IPR010506">
    <property type="entry name" value="DMAP1-bd"/>
</dbReference>
<keyword evidence="9" id="KW-0735">Signal-anchor</keyword>
<dbReference type="Pfam" id="PF17101">
    <property type="entry name" value="Stealth_CR1"/>
    <property type="match status" value="1"/>
</dbReference>
<keyword evidence="6" id="KW-0479">Metal-binding</keyword>
<dbReference type="InterPro" id="IPR035993">
    <property type="entry name" value="Notch-like_dom_sf"/>
</dbReference>
<evidence type="ECO:0000256" key="6">
    <source>
        <dbReference type="ARBA" id="ARBA00022723"/>
    </source>
</evidence>
<accession>A0A8C4ZVD1</accession>
<feature type="domain" description="DMAP1-binding" evidence="26">
    <location>
        <begin position="688"/>
        <end position="784"/>
    </location>
</feature>
<dbReference type="Proteomes" id="UP000694546">
    <property type="component" value="Chromosome 19"/>
</dbReference>
<feature type="region of interest" description="Disordered" evidence="22">
    <location>
        <begin position="615"/>
        <end position="682"/>
    </location>
</feature>
<evidence type="ECO:0000259" key="24">
    <source>
        <dbReference type="PROSITE" id="PS50222"/>
    </source>
</evidence>
<dbReference type="GO" id="GO:0005509">
    <property type="term" value="F:calcium ion binding"/>
    <property type="evidence" value="ECO:0007669"/>
    <property type="project" value="InterPro"/>
</dbReference>
<evidence type="ECO:0000256" key="2">
    <source>
        <dbReference type="ARBA" id="ARBA00004614"/>
    </source>
</evidence>
<keyword evidence="13" id="KW-1015">Disulfide bond</keyword>
<dbReference type="Pfam" id="PF17102">
    <property type="entry name" value="Stealth_CR3"/>
    <property type="match status" value="1"/>
</dbReference>
<dbReference type="GO" id="GO:0000139">
    <property type="term" value="C:Golgi membrane"/>
    <property type="evidence" value="ECO:0007669"/>
    <property type="project" value="UniProtKB-SubCell"/>
</dbReference>
<evidence type="ECO:0000313" key="27">
    <source>
        <dbReference type="Ensembl" id="ENSGMOP00000023146.1"/>
    </source>
</evidence>
<dbReference type="GO" id="GO:0003976">
    <property type="term" value="F:UDP-N-acetylglucosamine-lysosomal-enzyme N-acetylglucosaminephosphotransferase activity"/>
    <property type="evidence" value="ECO:0007669"/>
    <property type="project" value="UniProtKB-EC"/>
</dbReference>
<keyword evidence="14" id="KW-0325">Glycoprotein</keyword>
<keyword evidence="11" id="KW-0333">Golgi apparatus</keyword>
<protein>
    <recommendedName>
        <fullName evidence="18">N-acetylglucosamine-1-phosphotransferase subunits alpha/beta</fullName>
        <ecNumber evidence="17">2.7.8.17</ecNumber>
    </recommendedName>
    <alternativeName>
        <fullName evidence="21">GlcNAc-1-phosphotransferase subunits alpha/beta</fullName>
    </alternativeName>
    <alternativeName>
        <fullName evidence="20">Stealth protein GNPTAB</fullName>
    </alternativeName>
    <alternativeName>
        <fullName evidence="19">UDP-N-acetylglucosamine-1-phosphotransferase subunits alpha/beta</fullName>
    </alternativeName>
</protein>
<keyword evidence="8" id="KW-0106">Calcium</keyword>